<dbReference type="GO" id="GO:0000155">
    <property type="term" value="F:phosphorelay sensor kinase activity"/>
    <property type="evidence" value="ECO:0007669"/>
    <property type="project" value="InterPro"/>
</dbReference>
<dbReference type="Pfam" id="PF02518">
    <property type="entry name" value="HATPase_c"/>
    <property type="match status" value="1"/>
</dbReference>
<dbReference type="InterPro" id="IPR053159">
    <property type="entry name" value="Hybrid_Histidine_Kinase"/>
</dbReference>
<dbReference type="Gene3D" id="3.30.450.40">
    <property type="match status" value="1"/>
</dbReference>
<dbReference type="SUPFAM" id="SSF52540">
    <property type="entry name" value="P-loop containing nucleoside triphosphate hydrolases"/>
    <property type="match status" value="1"/>
</dbReference>
<dbReference type="InterPro" id="IPR027417">
    <property type="entry name" value="P-loop_NTPase"/>
</dbReference>
<evidence type="ECO:0000256" key="1">
    <source>
        <dbReference type="ARBA" id="ARBA00000085"/>
    </source>
</evidence>
<dbReference type="Pfam" id="PF13191">
    <property type="entry name" value="AAA_16"/>
    <property type="match status" value="1"/>
</dbReference>
<dbReference type="InterPro" id="IPR036890">
    <property type="entry name" value="HATPase_C_sf"/>
</dbReference>
<dbReference type="Gene3D" id="3.30.565.10">
    <property type="entry name" value="Histidine kinase-like ATPase, C-terminal domain"/>
    <property type="match status" value="1"/>
</dbReference>
<dbReference type="SUPFAM" id="SSF55781">
    <property type="entry name" value="GAF domain-like"/>
    <property type="match status" value="1"/>
</dbReference>
<dbReference type="CDD" id="cd14014">
    <property type="entry name" value="STKc_PknB_like"/>
    <property type="match status" value="1"/>
</dbReference>
<keyword evidence="10" id="KW-1185">Reference proteome</keyword>
<dbReference type="InterPro" id="IPR003661">
    <property type="entry name" value="HisK_dim/P_dom"/>
</dbReference>
<dbReference type="CDD" id="cd00082">
    <property type="entry name" value="HisKA"/>
    <property type="match status" value="1"/>
</dbReference>
<name>A0AAV3XFM2_9CYAN</name>
<dbReference type="PROSITE" id="PS50011">
    <property type="entry name" value="PROTEIN_KINASE_DOM"/>
    <property type="match status" value="1"/>
</dbReference>
<keyword evidence="4" id="KW-0418">Kinase</keyword>
<dbReference type="SMART" id="SM00065">
    <property type="entry name" value="GAF"/>
    <property type="match status" value="1"/>
</dbReference>
<keyword evidence="5" id="KW-0902">Two-component regulatory system</keyword>
<reference evidence="9" key="1">
    <citation type="submission" date="2019-10" db="EMBL/GenBank/DDBJ databases">
        <title>Draft genome sequece of Microseira wollei NIES-4236.</title>
        <authorList>
            <person name="Yamaguchi H."/>
            <person name="Suzuki S."/>
            <person name="Kawachi M."/>
        </authorList>
    </citation>
    <scope>NUCLEOTIDE SEQUENCE</scope>
    <source>
        <strain evidence="9">NIES-4236</strain>
    </source>
</reference>
<dbReference type="SUPFAM" id="SSF56112">
    <property type="entry name" value="Protein kinase-like (PK-like)"/>
    <property type="match status" value="1"/>
</dbReference>
<dbReference type="InterPro" id="IPR036097">
    <property type="entry name" value="HisK_dim/P_sf"/>
</dbReference>
<dbReference type="Proteomes" id="UP001050975">
    <property type="component" value="Unassembled WGS sequence"/>
</dbReference>
<evidence type="ECO:0000256" key="2">
    <source>
        <dbReference type="ARBA" id="ARBA00012438"/>
    </source>
</evidence>
<dbReference type="Pfam" id="PF00069">
    <property type="entry name" value="Pkinase"/>
    <property type="match status" value="1"/>
</dbReference>
<keyword evidence="4" id="KW-0808">Transferase</keyword>
<dbReference type="PANTHER" id="PTHR43642:SF1">
    <property type="entry name" value="HYBRID SIGNAL TRANSDUCTION HISTIDINE KINASE G"/>
    <property type="match status" value="1"/>
</dbReference>
<dbReference type="RefSeq" id="WP_226585176.1">
    <property type="nucleotide sequence ID" value="NZ_BLAY01000071.1"/>
</dbReference>
<comment type="catalytic activity">
    <reaction evidence="1">
        <text>ATP + protein L-histidine = ADP + protein N-phospho-L-histidine.</text>
        <dbReference type="EC" id="2.7.13.3"/>
    </reaction>
</comment>
<dbReference type="InterPro" id="IPR000719">
    <property type="entry name" value="Prot_kinase_dom"/>
</dbReference>
<dbReference type="Gene3D" id="3.30.200.20">
    <property type="entry name" value="Phosphorylase Kinase, domain 1"/>
    <property type="match status" value="1"/>
</dbReference>
<dbReference type="InterPro" id="IPR029016">
    <property type="entry name" value="GAF-like_dom_sf"/>
</dbReference>
<dbReference type="EC" id="2.7.13.3" evidence="2"/>
<keyword evidence="3" id="KW-0597">Phosphoprotein</keyword>
<feature type="domain" description="Protein kinase" evidence="7">
    <location>
        <begin position="7"/>
        <end position="268"/>
    </location>
</feature>
<feature type="domain" description="Histidine kinase" evidence="8">
    <location>
        <begin position="1558"/>
        <end position="1816"/>
    </location>
</feature>
<dbReference type="InterPro" id="IPR008271">
    <property type="entry name" value="Ser/Thr_kinase_AS"/>
</dbReference>
<dbReference type="InterPro" id="IPR004358">
    <property type="entry name" value="Sig_transdc_His_kin-like_C"/>
</dbReference>
<dbReference type="InterPro" id="IPR041664">
    <property type="entry name" value="AAA_16"/>
</dbReference>
<organism evidence="9 10">
    <name type="scientific">Microseira wollei NIES-4236</name>
    <dbReference type="NCBI Taxonomy" id="2530354"/>
    <lineage>
        <taxon>Bacteria</taxon>
        <taxon>Bacillati</taxon>
        <taxon>Cyanobacteriota</taxon>
        <taxon>Cyanophyceae</taxon>
        <taxon>Oscillatoriophycideae</taxon>
        <taxon>Aerosakkonematales</taxon>
        <taxon>Aerosakkonemataceae</taxon>
        <taxon>Microseira</taxon>
    </lineage>
</organism>
<dbReference type="SMART" id="SM00388">
    <property type="entry name" value="HisKA"/>
    <property type="match status" value="1"/>
</dbReference>
<sequence>MLNLPGYQITEQVYDDNRTQVYRGIRLSDNQPVAVKLLKSDYPSFRELVQFRHQYAIAKNLDLPGIVKPYSLENYGNGFVLVMEDFGGIPLSEYTARQPLPVGEFLPMARQIVQILAGLHHKCIIHKDIKPQNLLINPQTKEVKLIDFSIATLLPRETQEVQTPNVLQGTLAYIAPEQTGRMNRGIDYRSDFYSLGITFYELLTGQLPFPTTDLMELVHCHIAKAPIPPIEINPAIPQPINDIICKLIAKTAEDRYQSAYGVEWDLEICWQQWQKSQAILPFELGRRDISHRFIIPEKLYGRNAEVETLLAAFERVAGERDALTRGCSDAGMEEDYQSKIELMLVAGFSGIGKTAVVNEVHKPILRQRGYFIKGKFDQFNRNVPFSAFVQSFRDLMGQLLAESSEQMARWKAEILAALGENAQVIIEVIPELEPIVGKQPPVVELSGSAAQNRFNLLFGKFIRVFATAEHPLVIFLDDLQWADSASLKLMQVLLSESDMGYLLLIGAYRDNEVYLAHPLRLTLEEIQKTGTKVETITLAPLSQSDLNNLIADTLNCPTERAMPLTELVYGKTQGNPFFSNQFLKALHQDGLIAFDGENNCWECDLGRVRLLALTDDVVEFMASQLQKLPPATQTVLKLAACIGNQFDLHTLAIVTEQSQTETAADLWQALQEGLILPISDLYKFFINDGINTQLPISNSQLPGYKFLHDRVQQAAYTLIPPSQQKAIHLKIGRLLLQNTKPAQLESNIFEIVNHLNRGSDLIGEQSEKDELARLNLIAARKAKAATAYEPALKYLGVGLSLLASDSWKSNYSLTLPLYVEAVEAEYLNTNYERSHQLADVALQQAETLLDRVKVYEIIIQSYVAQNQMESALDTALEVLNKLGVSLPKNPSQQYINDMLPKLHGQQIEDLANLPEMTDANQLAAMRILMNVTSTAVIAYPSLLPLVVFTMVNLSIQHGNSAIAAHAYTFYGILLCAMLQDIDSGYRFGQLALQMLDKFDAKQLECKVKQSLNVCVFHWKIPARETVKIYIDSIQAGLETGDIEYACYAAIHYSSTILFIGEYLSLVKEEHQKYVNFTQAAKQSFHVNYINIWRQLAIILSGESSNSDSLSGEIFNEAEMLPFLKETNNGSSLFCAYLAKAILCYYFGRYEQAVENTRLAEQYTSAVPAFMVWVENNLYYSLSLLAAYGNTDEIQQVEANQKQLQKWASHAPKNYQHKYDLVEAERHRVFGKCVEAMDLYDRAIKGAKENEYVNEEALANELAAKFYLKWGKEKIAQTYLTDAYYCYCRWGSKAKIEELERRYPQLLAPILNRQNNTITTGTTMGLTNTGTVTSTSLETSAILDLVTVMKASQAISSEIELEKLMTALMQAMMENAGAEKGFLILSRDGKLLVAAGASAAGKDIALHQSIPVDEFDELPVTAINYVARLRQDLVLSHAAKSEEFIRDRYIAANNLKSLLCTPIINRGQLIGILYLENNLIVGAFTPERMQVVKLLSSQAAISLENAFLYANLETQVSQRTQELKEKNARLYKTLDQLKRTQAQMIQSEKMSSLGQIVGGVAHEINNPINFIYGNLEHANQSVQQLLELIGLYQQQYPETVAEIQAKIEETELDFLAEDLPKMLTSMKVGANRIRDIILSLRNFSRLDEASLKPVDIHEGIESTLLILQHRLKSGGIEIIKEYSQLPKVTCYAGEVNQVFLNILNNGIDALENGNGSSVMCHREKSYNPLLPTIRIRTEAIDSNFVRIRIADNGCGIAEDVRSKVFEPFFTTKPVGYGTGLGLFVSYQIMVEKHGGNLTCFSTPGESTEFIIDIPVRARVASARV</sequence>
<dbReference type="PROSITE" id="PS00108">
    <property type="entry name" value="PROTEIN_KINASE_ST"/>
    <property type="match status" value="1"/>
</dbReference>
<gene>
    <name evidence="9" type="ORF">MiSe_44620</name>
</gene>
<dbReference type="PROSITE" id="PS50109">
    <property type="entry name" value="HIS_KIN"/>
    <property type="match status" value="1"/>
</dbReference>
<evidence type="ECO:0000259" key="8">
    <source>
        <dbReference type="PROSITE" id="PS50109"/>
    </source>
</evidence>
<proteinExistence type="predicted"/>
<dbReference type="InterPro" id="IPR011009">
    <property type="entry name" value="Kinase-like_dom_sf"/>
</dbReference>
<evidence type="ECO:0000256" key="3">
    <source>
        <dbReference type="ARBA" id="ARBA00022553"/>
    </source>
</evidence>
<dbReference type="InterPro" id="IPR003594">
    <property type="entry name" value="HATPase_dom"/>
</dbReference>
<dbReference type="PANTHER" id="PTHR43642">
    <property type="entry name" value="HYBRID SIGNAL TRANSDUCTION HISTIDINE KINASE G"/>
    <property type="match status" value="1"/>
</dbReference>
<dbReference type="Pfam" id="PF01590">
    <property type="entry name" value="GAF"/>
    <property type="match status" value="1"/>
</dbReference>
<dbReference type="SMART" id="SM00220">
    <property type="entry name" value="S_TKc"/>
    <property type="match status" value="1"/>
</dbReference>
<dbReference type="EMBL" id="BLAY01000071">
    <property type="protein sequence ID" value="GET39690.1"/>
    <property type="molecule type" value="Genomic_DNA"/>
</dbReference>
<dbReference type="PRINTS" id="PR00344">
    <property type="entry name" value="BCTRLSENSOR"/>
</dbReference>
<evidence type="ECO:0000256" key="6">
    <source>
        <dbReference type="SAM" id="Coils"/>
    </source>
</evidence>
<evidence type="ECO:0000313" key="9">
    <source>
        <dbReference type="EMBL" id="GET39690.1"/>
    </source>
</evidence>
<protein>
    <recommendedName>
        <fullName evidence="2">histidine kinase</fullName>
        <ecNumber evidence="2">2.7.13.3</ecNumber>
    </recommendedName>
</protein>
<dbReference type="Gene3D" id="3.40.50.300">
    <property type="entry name" value="P-loop containing nucleotide triphosphate hydrolases"/>
    <property type="match status" value="1"/>
</dbReference>
<evidence type="ECO:0000259" key="7">
    <source>
        <dbReference type="PROSITE" id="PS50011"/>
    </source>
</evidence>
<dbReference type="Gene3D" id="1.10.510.10">
    <property type="entry name" value="Transferase(Phosphotransferase) domain 1"/>
    <property type="match status" value="1"/>
</dbReference>
<feature type="coiled-coil region" evidence="6">
    <location>
        <begin position="1508"/>
        <end position="1539"/>
    </location>
</feature>
<accession>A0AAV3XFM2</accession>
<dbReference type="Gene3D" id="1.10.287.130">
    <property type="match status" value="1"/>
</dbReference>
<evidence type="ECO:0000256" key="4">
    <source>
        <dbReference type="ARBA" id="ARBA00022777"/>
    </source>
</evidence>
<evidence type="ECO:0000313" key="10">
    <source>
        <dbReference type="Proteomes" id="UP001050975"/>
    </source>
</evidence>
<dbReference type="InterPro" id="IPR005467">
    <property type="entry name" value="His_kinase_dom"/>
</dbReference>
<dbReference type="SUPFAM" id="SSF47384">
    <property type="entry name" value="Homodimeric domain of signal transducing histidine kinase"/>
    <property type="match status" value="1"/>
</dbReference>
<dbReference type="InterPro" id="IPR003018">
    <property type="entry name" value="GAF"/>
</dbReference>
<keyword evidence="6" id="KW-0175">Coiled coil</keyword>
<comment type="caution">
    <text evidence="9">The sequence shown here is derived from an EMBL/GenBank/DDBJ whole genome shotgun (WGS) entry which is preliminary data.</text>
</comment>
<dbReference type="GO" id="GO:0005524">
    <property type="term" value="F:ATP binding"/>
    <property type="evidence" value="ECO:0007669"/>
    <property type="project" value="InterPro"/>
</dbReference>
<dbReference type="SUPFAM" id="SSF55874">
    <property type="entry name" value="ATPase domain of HSP90 chaperone/DNA topoisomerase II/histidine kinase"/>
    <property type="match status" value="1"/>
</dbReference>
<dbReference type="SMART" id="SM00387">
    <property type="entry name" value="HATPase_c"/>
    <property type="match status" value="1"/>
</dbReference>
<evidence type="ECO:0000256" key="5">
    <source>
        <dbReference type="ARBA" id="ARBA00023012"/>
    </source>
</evidence>